<dbReference type="Gramene" id="PVH66135">
    <property type="protein sequence ID" value="PVH66135"/>
    <property type="gene ID" value="PAHAL_1G157700"/>
</dbReference>
<sequence length="110" mass="12395">MHWAPHKRELYRSREALKRGRKAPQPLRRITDTLSLASDATASPLHRLSTTTPCPRPIPSRAGKTGVGNTHGFLVAFVVSLFSLVFFLSFLFSAEVVHKTLLLFYFNKSQ</sequence>
<evidence type="ECO:0000256" key="1">
    <source>
        <dbReference type="SAM" id="Phobius"/>
    </source>
</evidence>
<gene>
    <name evidence="2" type="ORF">PAHAL_1G157700</name>
</gene>
<name>A0A2T8KVD9_9POAL</name>
<organism evidence="2">
    <name type="scientific">Panicum hallii</name>
    <dbReference type="NCBI Taxonomy" id="206008"/>
    <lineage>
        <taxon>Eukaryota</taxon>
        <taxon>Viridiplantae</taxon>
        <taxon>Streptophyta</taxon>
        <taxon>Embryophyta</taxon>
        <taxon>Tracheophyta</taxon>
        <taxon>Spermatophyta</taxon>
        <taxon>Magnoliopsida</taxon>
        <taxon>Liliopsida</taxon>
        <taxon>Poales</taxon>
        <taxon>Poaceae</taxon>
        <taxon>PACMAD clade</taxon>
        <taxon>Panicoideae</taxon>
        <taxon>Panicodae</taxon>
        <taxon>Paniceae</taxon>
        <taxon>Panicinae</taxon>
        <taxon>Panicum</taxon>
        <taxon>Panicum sect. Panicum</taxon>
    </lineage>
</organism>
<reference evidence="2" key="1">
    <citation type="submission" date="2018-04" db="EMBL/GenBank/DDBJ databases">
        <title>WGS assembly of Panicum hallii.</title>
        <authorList>
            <person name="Lovell J."/>
            <person name="Jenkins J."/>
            <person name="Lowry D."/>
            <person name="Mamidi S."/>
            <person name="Sreedasyam A."/>
            <person name="Weng X."/>
            <person name="Barry K."/>
            <person name="Bonette J."/>
            <person name="Campitelli B."/>
            <person name="Daum C."/>
            <person name="Gordon S."/>
            <person name="Gould B."/>
            <person name="Lipzen A."/>
            <person name="Macqueen A."/>
            <person name="Palacio-Mejia J."/>
            <person name="Plott C."/>
            <person name="Shakirov E."/>
            <person name="Shu S."/>
            <person name="Yoshinaga Y."/>
            <person name="Zane M."/>
            <person name="Rokhsar D."/>
            <person name="Grimwood J."/>
            <person name="Schmutz J."/>
            <person name="Juenger T."/>
        </authorList>
    </citation>
    <scope>NUCLEOTIDE SEQUENCE [LARGE SCALE GENOMIC DNA]</scope>
    <source>
        <strain evidence="2">FIL2</strain>
    </source>
</reference>
<protein>
    <submittedName>
        <fullName evidence="2">Uncharacterized protein</fullName>
    </submittedName>
</protein>
<dbReference type="AlphaFoldDB" id="A0A2T8KVD9"/>
<keyword evidence="1" id="KW-0812">Transmembrane</keyword>
<keyword evidence="1" id="KW-1133">Transmembrane helix</keyword>
<evidence type="ECO:0000313" key="2">
    <source>
        <dbReference type="EMBL" id="PVH66135.1"/>
    </source>
</evidence>
<proteinExistence type="predicted"/>
<dbReference type="EMBL" id="CM008046">
    <property type="protein sequence ID" value="PVH66135.1"/>
    <property type="molecule type" value="Genomic_DNA"/>
</dbReference>
<dbReference type="Proteomes" id="UP000243499">
    <property type="component" value="Chromosome 1"/>
</dbReference>
<keyword evidence="1" id="KW-0472">Membrane</keyword>
<accession>A0A2T8KVD9</accession>
<feature type="transmembrane region" description="Helical" evidence="1">
    <location>
        <begin position="73"/>
        <end position="94"/>
    </location>
</feature>